<gene>
    <name evidence="1" type="ORF">ACFQRF_15085</name>
</gene>
<keyword evidence="2" id="KW-1185">Reference proteome</keyword>
<comment type="caution">
    <text evidence="1">The sequence shown here is derived from an EMBL/GenBank/DDBJ whole genome shotgun (WGS) entry which is preliminary data.</text>
</comment>
<dbReference type="SUPFAM" id="SSF110296">
    <property type="entry name" value="Oligoxyloglucan reducing end-specific cellobiohydrolase"/>
    <property type="match status" value="1"/>
</dbReference>
<accession>A0ABW2KGH9</accession>
<dbReference type="InterPro" id="IPR054817">
    <property type="entry name" value="Glycosyl_F510_1955-like"/>
</dbReference>
<protein>
    <submittedName>
        <fullName evidence="1">F510_1955 family glycosylhydrolase</fullName>
    </submittedName>
</protein>
<dbReference type="EMBL" id="JBHTBH010000006">
    <property type="protein sequence ID" value="MFC7329062.1"/>
    <property type="molecule type" value="Genomic_DNA"/>
</dbReference>
<dbReference type="Proteomes" id="UP001596540">
    <property type="component" value="Unassembled WGS sequence"/>
</dbReference>
<sequence length="301" mass="30528">MTRILLTAEEPKIRRARPGVRGRVVRFGAMAVLAAVVSACGGTSGGDVGVSLPGEAAHVHGVGADPDTGEVFVATHNGLYRIPAPGAADGAEPASPEKIGPTIDLMGFSIAGPGRFIASGHPGPGTDMPDPVGLIESLDGGRSWRSLSLEGESDFHALASGAERTVGFDGRLRATEDGRTWEDLAGGVEPFALAVSDDGATLLATTAQGLRRSSDGGTAFTPVPDAPALALVAWVAGTGTVYGVAVDGGVHRSTDAGADWTRTGAVEGEPQALYADGGQILVVADHRVTRSTDAGATFRGW</sequence>
<proteinExistence type="predicted"/>
<reference evidence="2" key="1">
    <citation type="journal article" date="2019" name="Int. J. Syst. Evol. Microbiol.">
        <title>The Global Catalogue of Microorganisms (GCM) 10K type strain sequencing project: providing services to taxonomists for standard genome sequencing and annotation.</title>
        <authorList>
            <consortium name="The Broad Institute Genomics Platform"/>
            <consortium name="The Broad Institute Genome Sequencing Center for Infectious Disease"/>
            <person name="Wu L."/>
            <person name="Ma J."/>
        </authorList>
    </citation>
    <scope>NUCLEOTIDE SEQUENCE [LARGE SCALE GENOMIC DNA]</scope>
    <source>
        <strain evidence="2">CGMCC 4.7382</strain>
    </source>
</reference>
<dbReference type="Gene3D" id="2.130.10.10">
    <property type="entry name" value="YVTN repeat-like/Quinoprotein amine dehydrogenase"/>
    <property type="match status" value="1"/>
</dbReference>
<evidence type="ECO:0000313" key="2">
    <source>
        <dbReference type="Proteomes" id="UP001596540"/>
    </source>
</evidence>
<evidence type="ECO:0000313" key="1">
    <source>
        <dbReference type="EMBL" id="MFC7329062.1"/>
    </source>
</evidence>
<dbReference type="InterPro" id="IPR015943">
    <property type="entry name" value="WD40/YVTN_repeat-like_dom_sf"/>
</dbReference>
<name>A0ABW2KGH9_9ACTN</name>
<dbReference type="RefSeq" id="WP_379871705.1">
    <property type="nucleotide sequence ID" value="NZ_JBHTBH010000006.1"/>
</dbReference>
<dbReference type="NCBIfam" id="NF045728">
    <property type="entry name" value="glycosyl_F510_1955"/>
    <property type="match status" value="1"/>
</dbReference>
<organism evidence="1 2">
    <name type="scientific">Marinactinospora rubrisoli</name>
    <dbReference type="NCBI Taxonomy" id="2715399"/>
    <lineage>
        <taxon>Bacteria</taxon>
        <taxon>Bacillati</taxon>
        <taxon>Actinomycetota</taxon>
        <taxon>Actinomycetes</taxon>
        <taxon>Streptosporangiales</taxon>
        <taxon>Nocardiopsidaceae</taxon>
        <taxon>Marinactinospora</taxon>
    </lineage>
</organism>